<accession>A0A0F9I311</accession>
<dbReference type="EMBL" id="LAZR01013438">
    <property type="protein sequence ID" value="KKM21952.1"/>
    <property type="molecule type" value="Genomic_DNA"/>
</dbReference>
<dbReference type="Gene3D" id="3.30.70.1230">
    <property type="entry name" value="Nucleotide cyclase"/>
    <property type="match status" value="1"/>
</dbReference>
<dbReference type="AlphaFoldDB" id="A0A0F9I311"/>
<sequence length="225" mass="25433">MKNEELFLIYTDVVGSTPLDEGNEDPISWRETSFLEQLKMLLSIENSLALKSIGDALFITVKSDTTSVESRKLLCKKVLACTYKAYTKSKKAGIKSTLKKEIKIRAVVHLINEHYFGDRIANKIINAIKKGDIDDADMKKSGLLIKALQEDIFGTEVNKAARIQSLVKSDAILVSEEIARIIEDEDVKYIEKKIKLGYISFEYNKEKYRLHSSVPVIKLKGLALF</sequence>
<reference evidence="1" key="1">
    <citation type="journal article" date="2015" name="Nature">
        <title>Complex archaea that bridge the gap between prokaryotes and eukaryotes.</title>
        <authorList>
            <person name="Spang A."/>
            <person name="Saw J.H."/>
            <person name="Jorgensen S.L."/>
            <person name="Zaremba-Niedzwiedzka K."/>
            <person name="Martijn J."/>
            <person name="Lind A.E."/>
            <person name="van Eijk R."/>
            <person name="Schleper C."/>
            <person name="Guy L."/>
            <person name="Ettema T.J."/>
        </authorList>
    </citation>
    <scope>NUCLEOTIDE SEQUENCE</scope>
</reference>
<name>A0A0F9I311_9ZZZZ</name>
<protein>
    <recommendedName>
        <fullName evidence="2">Guanylate cyclase domain-containing protein</fullName>
    </recommendedName>
</protein>
<dbReference type="InterPro" id="IPR029787">
    <property type="entry name" value="Nucleotide_cyclase"/>
</dbReference>
<evidence type="ECO:0000313" key="1">
    <source>
        <dbReference type="EMBL" id="KKM21952.1"/>
    </source>
</evidence>
<comment type="caution">
    <text evidence="1">The sequence shown here is derived from an EMBL/GenBank/DDBJ whole genome shotgun (WGS) entry which is preliminary data.</text>
</comment>
<dbReference type="SUPFAM" id="SSF55073">
    <property type="entry name" value="Nucleotide cyclase"/>
    <property type="match status" value="1"/>
</dbReference>
<proteinExistence type="predicted"/>
<gene>
    <name evidence="1" type="ORF">LCGC14_1630260</name>
</gene>
<organism evidence="1">
    <name type="scientific">marine sediment metagenome</name>
    <dbReference type="NCBI Taxonomy" id="412755"/>
    <lineage>
        <taxon>unclassified sequences</taxon>
        <taxon>metagenomes</taxon>
        <taxon>ecological metagenomes</taxon>
    </lineage>
</organism>
<evidence type="ECO:0008006" key="2">
    <source>
        <dbReference type="Google" id="ProtNLM"/>
    </source>
</evidence>